<dbReference type="EMBL" id="JAASQR010000002">
    <property type="protein sequence ID" value="NIJ16483.1"/>
    <property type="molecule type" value="Genomic_DNA"/>
</dbReference>
<evidence type="ECO:0000313" key="2">
    <source>
        <dbReference type="Proteomes" id="UP000576821"/>
    </source>
</evidence>
<dbReference type="Proteomes" id="UP000576821">
    <property type="component" value="Unassembled WGS sequence"/>
</dbReference>
<comment type="caution">
    <text evidence="1">The sequence shown here is derived from an EMBL/GenBank/DDBJ whole genome shotgun (WGS) entry which is preliminary data.</text>
</comment>
<protein>
    <submittedName>
        <fullName evidence="1">Uncharacterized protein</fullName>
    </submittedName>
</protein>
<proteinExistence type="predicted"/>
<gene>
    <name evidence="1" type="ORF">FHS54_001449</name>
</gene>
<evidence type="ECO:0000313" key="1">
    <source>
        <dbReference type="EMBL" id="NIJ16483.1"/>
    </source>
</evidence>
<dbReference type="AlphaFoldDB" id="A0A846M4N5"/>
<name>A0A846M4N5_9SPHN</name>
<keyword evidence="2" id="KW-1185">Reference proteome</keyword>
<sequence>MSAKIFDRECWRAAQDRRAKREVAVMRQLYAGPAPRKRLSLDEIMGPAFDPTGGAA</sequence>
<reference evidence="1 2" key="1">
    <citation type="submission" date="2020-03" db="EMBL/GenBank/DDBJ databases">
        <title>Genomic Encyclopedia of Type Strains, Phase IV (KMG-IV): sequencing the most valuable type-strain genomes for metagenomic binning, comparative biology and taxonomic classification.</title>
        <authorList>
            <person name="Goeker M."/>
        </authorList>
    </citation>
    <scope>NUCLEOTIDE SEQUENCE [LARGE SCALE GENOMIC DNA]</scope>
    <source>
        <strain evidence="1 2">DSM 21299</strain>
    </source>
</reference>
<accession>A0A846M4N5</accession>
<organism evidence="1 2">
    <name type="scientific">Sphingobium vermicomposti</name>
    <dbReference type="NCBI Taxonomy" id="529005"/>
    <lineage>
        <taxon>Bacteria</taxon>
        <taxon>Pseudomonadati</taxon>
        <taxon>Pseudomonadota</taxon>
        <taxon>Alphaproteobacteria</taxon>
        <taxon>Sphingomonadales</taxon>
        <taxon>Sphingomonadaceae</taxon>
        <taxon>Sphingobium</taxon>
    </lineage>
</organism>